<dbReference type="InterPro" id="IPR010982">
    <property type="entry name" value="Lambda_DNA-bd_dom_sf"/>
</dbReference>
<comment type="caution">
    <text evidence="1">The sequence shown here is derived from an EMBL/GenBank/DDBJ whole genome shotgun (WGS) entry which is preliminary data.</text>
</comment>
<sequence>MTSIVQQAAAHWRFVSPLLHAPESESDYDALVEALDELLTLIGDDEEHPLASLASHMGDLIEAYDDSHHPMPEVSGAEMLRHLMQWHGLDQSSLPEVGTQSVISEILAGKRRLNVRQIKALTARFGLPADLFLD</sequence>
<dbReference type="GO" id="GO:0006355">
    <property type="term" value="P:regulation of DNA-templated transcription"/>
    <property type="evidence" value="ECO:0007669"/>
    <property type="project" value="InterPro"/>
</dbReference>
<dbReference type="Proteomes" id="UP000235346">
    <property type="component" value="Unassembled WGS sequence"/>
</dbReference>
<dbReference type="PANTHER" id="PTHR40455">
    <property type="entry name" value="ANTITOXIN HIGA"/>
    <property type="match status" value="1"/>
</dbReference>
<gene>
    <name evidence="1" type="ORF">C1H66_07020</name>
</gene>
<dbReference type="SUPFAM" id="SSF47413">
    <property type="entry name" value="lambda repressor-like DNA-binding domains"/>
    <property type="match status" value="1"/>
</dbReference>
<evidence type="ECO:0000313" key="2">
    <source>
        <dbReference type="Proteomes" id="UP000235346"/>
    </source>
</evidence>
<dbReference type="OrthoDB" id="9796786at2"/>
<accession>A0A2N7TQ33</accession>
<proteinExistence type="predicted"/>
<name>A0A2N7TQ33_9GAMM</name>
<reference evidence="1 2" key="1">
    <citation type="submission" date="2018-01" db="EMBL/GenBank/DDBJ databases">
        <title>Halomonas endophytica sp. nov., isolated from storage liquid in the stems of Populus euphratica.</title>
        <authorList>
            <person name="Chen C."/>
        </authorList>
    </citation>
    <scope>NUCLEOTIDE SEQUENCE [LARGE SCALE GENOMIC DNA]</scope>
    <source>
        <strain evidence="1 2">DSM 26881</strain>
    </source>
</reference>
<keyword evidence="2" id="KW-1185">Reference proteome</keyword>
<dbReference type="PANTHER" id="PTHR40455:SF1">
    <property type="entry name" value="ANTITOXIN HIGA"/>
    <property type="match status" value="1"/>
</dbReference>
<dbReference type="RefSeq" id="WP_102627187.1">
    <property type="nucleotide sequence ID" value="NZ_PDOH01000055.1"/>
</dbReference>
<evidence type="ECO:0000313" key="1">
    <source>
        <dbReference type="EMBL" id="PMR70289.1"/>
    </source>
</evidence>
<dbReference type="InterPro" id="IPR039060">
    <property type="entry name" value="Antitox_HigA"/>
</dbReference>
<dbReference type="GO" id="GO:0001046">
    <property type="term" value="F:core promoter sequence-specific DNA binding"/>
    <property type="evidence" value="ECO:0007669"/>
    <property type="project" value="TreeGrafter"/>
</dbReference>
<dbReference type="AlphaFoldDB" id="A0A2N7TQ33"/>
<dbReference type="EMBL" id="PNRE01000033">
    <property type="protein sequence ID" value="PMR70289.1"/>
    <property type="molecule type" value="Genomic_DNA"/>
</dbReference>
<protein>
    <submittedName>
        <fullName evidence="1">Transcriptional regulator</fullName>
    </submittedName>
</protein>
<organism evidence="1 2">
    <name type="scientific">Halomonas heilongjiangensis</name>
    <dbReference type="NCBI Taxonomy" id="1387883"/>
    <lineage>
        <taxon>Bacteria</taxon>
        <taxon>Pseudomonadati</taxon>
        <taxon>Pseudomonadota</taxon>
        <taxon>Gammaproteobacteria</taxon>
        <taxon>Oceanospirillales</taxon>
        <taxon>Halomonadaceae</taxon>
        <taxon>Halomonas</taxon>
    </lineage>
</organism>